<dbReference type="GeneID" id="93591830"/>
<gene>
    <name evidence="2" type="ORF">DFL_009519</name>
</gene>
<feature type="compositionally biased region" description="Low complexity" evidence="1">
    <location>
        <begin position="98"/>
        <end position="116"/>
    </location>
</feature>
<feature type="compositionally biased region" description="Low complexity" evidence="1">
    <location>
        <begin position="135"/>
        <end position="169"/>
    </location>
</feature>
<protein>
    <submittedName>
        <fullName evidence="2">Uncharacterized protein</fullName>
    </submittedName>
</protein>
<accession>A0A436ZRW9</accession>
<evidence type="ECO:0000313" key="3">
    <source>
        <dbReference type="Proteomes" id="UP000283090"/>
    </source>
</evidence>
<feature type="region of interest" description="Disordered" evidence="1">
    <location>
        <begin position="95"/>
        <end position="169"/>
    </location>
</feature>
<dbReference type="STRING" id="97331.A0A436ZRW9"/>
<comment type="caution">
    <text evidence="2">The sequence shown here is derived from an EMBL/GenBank/DDBJ whole genome shotgun (WGS) entry which is preliminary data.</text>
</comment>
<feature type="compositionally biased region" description="Basic residues" evidence="1">
    <location>
        <begin position="1"/>
        <end position="11"/>
    </location>
</feature>
<sequence length="264" mass="27443">MPRRLAQRKRAPGFIHLPPPPPIPLSRPVSNSSSPSAGGHAGLHDTPEDDATTTQPVSIPTASAVQRRVSSPYYSPSQIFPTSAANKSYFPAYLSQASSRPGSPLPPQQQSTSTPSPSTPSPPIVPPVPPSFFNAAPSPLSLSSTSTPTAAAPQAPSMASSARAPGPSARTYHAHLAQQQLAFQMQQRDLIFQSTRAASSGPISPRLIPLGSPGPVTPLTLEDNPAGYLGASLLSPALQLQQHHLEKLAAAAEKAAADEDQKSS</sequence>
<dbReference type="OrthoDB" id="5403157at2759"/>
<dbReference type="Proteomes" id="UP000283090">
    <property type="component" value="Unassembled WGS sequence"/>
</dbReference>
<dbReference type="VEuPathDB" id="FungiDB:DFL_009519"/>
<feature type="region of interest" description="Disordered" evidence="1">
    <location>
        <begin position="1"/>
        <end position="77"/>
    </location>
</feature>
<reference evidence="2 3" key="1">
    <citation type="submission" date="2019-01" db="EMBL/GenBank/DDBJ databases">
        <title>Intercellular communication is required for trap formation in the nematode-trapping fungus Duddingtonia flagrans.</title>
        <authorList>
            <person name="Youssar L."/>
            <person name="Wernet V."/>
            <person name="Hensel N."/>
            <person name="Hildebrandt H.-G."/>
            <person name="Fischer R."/>
        </authorList>
    </citation>
    <scope>NUCLEOTIDE SEQUENCE [LARGE SCALE GENOMIC DNA]</scope>
    <source>
        <strain evidence="2 3">CBS H-5679</strain>
    </source>
</reference>
<feature type="compositionally biased region" description="Low complexity" evidence="1">
    <location>
        <begin position="26"/>
        <end position="36"/>
    </location>
</feature>
<organism evidence="2 3">
    <name type="scientific">Arthrobotrys flagrans</name>
    <name type="common">Nematode-trapping fungus</name>
    <name type="synonym">Trichothecium flagrans</name>
    <dbReference type="NCBI Taxonomy" id="97331"/>
    <lineage>
        <taxon>Eukaryota</taxon>
        <taxon>Fungi</taxon>
        <taxon>Dikarya</taxon>
        <taxon>Ascomycota</taxon>
        <taxon>Pezizomycotina</taxon>
        <taxon>Orbiliomycetes</taxon>
        <taxon>Orbiliales</taxon>
        <taxon>Orbiliaceae</taxon>
        <taxon>Arthrobotrys</taxon>
    </lineage>
</organism>
<proteinExistence type="predicted"/>
<dbReference type="EMBL" id="SAEB01000012">
    <property type="protein sequence ID" value="RVD81667.1"/>
    <property type="molecule type" value="Genomic_DNA"/>
</dbReference>
<feature type="compositionally biased region" description="Pro residues" evidence="1">
    <location>
        <begin position="117"/>
        <end position="130"/>
    </location>
</feature>
<evidence type="ECO:0000313" key="2">
    <source>
        <dbReference type="EMBL" id="RVD81667.1"/>
    </source>
</evidence>
<feature type="compositionally biased region" description="Polar residues" evidence="1">
    <location>
        <begin position="52"/>
        <end position="77"/>
    </location>
</feature>
<dbReference type="AlphaFoldDB" id="A0A436ZRW9"/>
<keyword evidence="3" id="KW-1185">Reference proteome</keyword>
<evidence type="ECO:0000256" key="1">
    <source>
        <dbReference type="SAM" id="MobiDB-lite"/>
    </source>
</evidence>
<name>A0A436ZRW9_ARTFL</name>
<dbReference type="RefSeq" id="XP_067487211.1">
    <property type="nucleotide sequence ID" value="XM_067639419.1"/>
</dbReference>